<evidence type="ECO:0000256" key="9">
    <source>
        <dbReference type="ARBA" id="ARBA00047450"/>
    </source>
</evidence>
<dbReference type="Proteomes" id="UP000014760">
    <property type="component" value="Unassembled WGS sequence"/>
</dbReference>
<evidence type="ECO:0000256" key="10">
    <source>
        <dbReference type="ARBA" id="ARBA00047567"/>
    </source>
</evidence>
<comment type="catalytic activity">
    <reaction evidence="18">
        <text>an N-acyl-L-amino acid + H2O = an L-alpha-amino acid + a carboxylate</text>
        <dbReference type="Rhea" id="RHEA:15565"/>
        <dbReference type="ChEBI" id="CHEBI:15377"/>
        <dbReference type="ChEBI" id="CHEBI:29067"/>
        <dbReference type="ChEBI" id="CHEBI:59869"/>
        <dbReference type="ChEBI" id="CHEBI:59874"/>
        <dbReference type="EC" id="3.5.1.14"/>
    </reaction>
    <physiologicalReaction direction="left-to-right" evidence="18">
        <dbReference type="Rhea" id="RHEA:15566"/>
    </physiologicalReaction>
    <physiologicalReaction direction="right-to-left" evidence="18">
        <dbReference type="Rhea" id="RHEA:15567"/>
    </physiologicalReaction>
</comment>
<reference evidence="30" key="3">
    <citation type="submission" date="2015-06" db="UniProtKB">
        <authorList>
            <consortium name="EnsemblMetazoa"/>
        </authorList>
    </citation>
    <scope>IDENTIFICATION</scope>
</reference>
<evidence type="ECO:0000256" key="19">
    <source>
        <dbReference type="ARBA" id="ARBA00048597"/>
    </source>
</evidence>
<comment type="function">
    <text evidence="8">Secreted enzyme that regulates the endogenous N-fatty acyl amino acid (NAAs) tissue and circulating levels by functioning as a bidirectional NAA synthase/hydrolase. It condenses free fatty acids and free amino acids to generate NAAs and bidirectionally catalyzes the reverse hydrolysis reaction. Some of these NAAs stimulate oxidative metabolism via mitochondrial uncoupling, increasing energy expenditure in a UPC1-independent manner. Thereby, this secreted protein may indirectly regulate whole body energy expenditure. PM20D1 circulates in tight association with both low- and high-density (LDL and HDL,respectively) lipoprotein particles.</text>
</comment>
<feature type="domain" description="Peptidase M20 dimerisation" evidence="28">
    <location>
        <begin position="248"/>
        <end position="391"/>
    </location>
</feature>
<dbReference type="GO" id="GO:0043605">
    <property type="term" value="P:amide catabolic process"/>
    <property type="evidence" value="ECO:0007669"/>
    <property type="project" value="UniProtKB-ARBA"/>
</dbReference>
<comment type="catalytic activity">
    <reaction evidence="11">
        <text>N-octadecanoyl-L-phenylalanine + H2O = octadecanoate + L-phenylalanine</text>
        <dbReference type="Rhea" id="RHEA:64128"/>
        <dbReference type="ChEBI" id="CHEBI:15377"/>
        <dbReference type="ChEBI" id="CHEBI:25629"/>
        <dbReference type="ChEBI" id="CHEBI:58095"/>
        <dbReference type="ChEBI" id="CHEBI:149700"/>
    </reaction>
    <physiologicalReaction direction="left-to-right" evidence="11">
        <dbReference type="Rhea" id="RHEA:64129"/>
    </physiologicalReaction>
</comment>
<dbReference type="SUPFAM" id="SSF55031">
    <property type="entry name" value="Bacterial exopeptidase dimerisation domain"/>
    <property type="match status" value="1"/>
</dbReference>
<dbReference type="GO" id="GO:0006629">
    <property type="term" value="P:lipid metabolic process"/>
    <property type="evidence" value="ECO:0007669"/>
    <property type="project" value="UniProtKB-ARBA"/>
</dbReference>
<dbReference type="GO" id="GO:0046872">
    <property type="term" value="F:metal ion binding"/>
    <property type="evidence" value="ECO:0007669"/>
    <property type="project" value="UniProtKB-KW"/>
</dbReference>
<evidence type="ECO:0000256" key="24">
    <source>
        <dbReference type="ARBA" id="ARBA00048879"/>
    </source>
</evidence>
<dbReference type="GO" id="GO:1990845">
    <property type="term" value="P:adaptive thermogenesis"/>
    <property type="evidence" value="ECO:0007669"/>
    <property type="project" value="UniProtKB-ARBA"/>
</dbReference>
<comment type="catalytic activity">
    <reaction evidence="9">
        <text>(9Z)-octadecenoate + glycine = N-(9Z-octadecenoyl)glycine + H2O</text>
        <dbReference type="Rhea" id="RHEA:51316"/>
        <dbReference type="ChEBI" id="CHEBI:15377"/>
        <dbReference type="ChEBI" id="CHEBI:30823"/>
        <dbReference type="ChEBI" id="CHEBI:57305"/>
        <dbReference type="ChEBI" id="CHEBI:133992"/>
    </reaction>
    <physiologicalReaction direction="right-to-left" evidence="9">
        <dbReference type="Rhea" id="RHEA:51318"/>
    </physiologicalReaction>
</comment>
<dbReference type="FunFam" id="1.10.150.900:FF:000003">
    <property type="entry name" value="N-fatty-acyl-amino acid synthase/hydrolase PM20D1"/>
    <property type="match status" value="1"/>
</dbReference>
<evidence type="ECO:0000256" key="22">
    <source>
        <dbReference type="ARBA" id="ARBA00048827"/>
    </source>
</evidence>
<evidence type="ECO:0000256" key="17">
    <source>
        <dbReference type="ARBA" id="ARBA00048402"/>
    </source>
</evidence>
<comment type="catalytic activity">
    <reaction evidence="14">
        <text>N-hexadecanoyl-L-phenylalanine + H2O = hexadecanoate + L-phenylalanine</text>
        <dbReference type="Rhea" id="RHEA:64124"/>
        <dbReference type="ChEBI" id="CHEBI:7896"/>
        <dbReference type="ChEBI" id="CHEBI:15377"/>
        <dbReference type="ChEBI" id="CHEBI:58095"/>
        <dbReference type="ChEBI" id="CHEBI:149699"/>
    </reaction>
    <physiologicalReaction direction="left-to-right" evidence="14">
        <dbReference type="Rhea" id="RHEA:64125"/>
    </physiologicalReaction>
</comment>
<dbReference type="OMA" id="DWTHHPF"/>
<comment type="catalytic activity">
    <reaction evidence="24">
        <text>L-phenylalanine + (9Z)-octadecenoate = N-(9Z-octadecenoyl)-L-phenylalanine + H2O</text>
        <dbReference type="Rhea" id="RHEA:51300"/>
        <dbReference type="ChEBI" id="CHEBI:15377"/>
        <dbReference type="ChEBI" id="CHEBI:30823"/>
        <dbReference type="ChEBI" id="CHEBI:58095"/>
        <dbReference type="ChEBI" id="CHEBI:134020"/>
    </reaction>
    <physiologicalReaction direction="left-to-right" evidence="24">
        <dbReference type="Rhea" id="RHEA:51301"/>
    </physiologicalReaction>
    <physiologicalReaction direction="right-to-left" evidence="24">
        <dbReference type="Rhea" id="RHEA:51302"/>
    </physiologicalReaction>
</comment>
<dbReference type="EnsemblMetazoa" id="CapteT222768">
    <property type="protein sequence ID" value="CapteP222768"/>
    <property type="gene ID" value="CapteG222768"/>
</dbReference>
<reference evidence="31" key="1">
    <citation type="submission" date="2012-12" db="EMBL/GenBank/DDBJ databases">
        <authorList>
            <person name="Hellsten U."/>
            <person name="Grimwood J."/>
            <person name="Chapman J.A."/>
            <person name="Shapiro H."/>
            <person name="Aerts A."/>
            <person name="Otillar R.P."/>
            <person name="Terry A.Y."/>
            <person name="Boore J.L."/>
            <person name="Simakov O."/>
            <person name="Marletaz F."/>
            <person name="Cho S.-J."/>
            <person name="Edsinger-Gonzales E."/>
            <person name="Havlak P."/>
            <person name="Kuo D.-H."/>
            <person name="Larsson T."/>
            <person name="Lv J."/>
            <person name="Arendt D."/>
            <person name="Savage R."/>
            <person name="Osoegawa K."/>
            <person name="de Jong P."/>
            <person name="Lindberg D.R."/>
            <person name="Seaver E.C."/>
            <person name="Weisblat D.A."/>
            <person name="Putnam N.H."/>
            <person name="Grigoriev I.V."/>
            <person name="Rokhsar D.S."/>
        </authorList>
    </citation>
    <scope>NUCLEOTIDE SEQUENCE</scope>
    <source>
        <strain evidence="31">I ESC-2004</strain>
    </source>
</reference>
<evidence type="ECO:0000313" key="29">
    <source>
        <dbReference type="EMBL" id="ELT99544.1"/>
    </source>
</evidence>
<evidence type="ECO:0000256" key="5">
    <source>
        <dbReference type="ARBA" id="ARBA00022801"/>
    </source>
</evidence>
<dbReference type="GO" id="GO:0008233">
    <property type="term" value="F:peptidase activity"/>
    <property type="evidence" value="ECO:0007669"/>
    <property type="project" value="UniProtKB-KW"/>
</dbReference>
<comment type="catalytic activity">
    <reaction evidence="22">
        <text>N-(9Z-octadecenoyl)-L-leucine + H2O = L-leucine + (9Z)-octadecenoate</text>
        <dbReference type="Rhea" id="RHEA:51360"/>
        <dbReference type="ChEBI" id="CHEBI:15377"/>
        <dbReference type="ChEBI" id="CHEBI:30823"/>
        <dbReference type="ChEBI" id="CHEBI:57427"/>
        <dbReference type="ChEBI" id="CHEBI:134035"/>
    </reaction>
    <physiologicalReaction direction="left-to-right" evidence="22">
        <dbReference type="Rhea" id="RHEA:51361"/>
    </physiologicalReaction>
    <physiologicalReaction direction="right-to-left" evidence="22">
        <dbReference type="Rhea" id="RHEA:51362"/>
    </physiologicalReaction>
</comment>
<dbReference type="FunFam" id="3.40.630.10:FF:000027">
    <property type="entry name" value="N-fatty-acyl-amino acid synthase/hydrolase PM20D1"/>
    <property type="match status" value="1"/>
</dbReference>
<dbReference type="InterPro" id="IPR047177">
    <property type="entry name" value="Pept_M20A"/>
</dbReference>
<comment type="catalytic activity">
    <reaction evidence="23">
        <text>an N-acyl-aromatic L-alpha-amino acid + H2O = an aromatic L-alpha-amino acid + a carboxylate</text>
        <dbReference type="Rhea" id="RHEA:54184"/>
        <dbReference type="ChEBI" id="CHEBI:15377"/>
        <dbReference type="ChEBI" id="CHEBI:29067"/>
        <dbReference type="ChEBI" id="CHEBI:84824"/>
        <dbReference type="ChEBI" id="CHEBI:138093"/>
        <dbReference type="EC" id="3.5.1.114"/>
    </reaction>
    <physiologicalReaction direction="left-to-right" evidence="23">
        <dbReference type="Rhea" id="RHEA:54185"/>
    </physiologicalReaction>
    <physiologicalReaction direction="right-to-left" evidence="23">
        <dbReference type="Rhea" id="RHEA:54186"/>
    </physiologicalReaction>
</comment>
<dbReference type="InterPro" id="IPR011650">
    <property type="entry name" value="Peptidase_M20_dimer"/>
</dbReference>
<keyword evidence="3" id="KW-0645">Protease</keyword>
<dbReference type="GO" id="GO:0006508">
    <property type="term" value="P:proteolysis"/>
    <property type="evidence" value="ECO:0007669"/>
    <property type="project" value="UniProtKB-KW"/>
</dbReference>
<evidence type="ECO:0000256" key="18">
    <source>
        <dbReference type="ARBA" id="ARBA00048579"/>
    </source>
</evidence>
<comment type="catalytic activity">
    <reaction evidence="10">
        <text>N-(4Z,7Z,10Z,13Z,16Z,19Z-docosahexaenoyl)-L-phenylalanine + H2O = (4Z,7Z,10Z,13Z,16Z,19Z)-docosahexaenoate + L-phenylalanine</text>
        <dbReference type="Rhea" id="RHEA:64132"/>
        <dbReference type="ChEBI" id="CHEBI:15377"/>
        <dbReference type="ChEBI" id="CHEBI:58095"/>
        <dbReference type="ChEBI" id="CHEBI:77016"/>
        <dbReference type="ChEBI" id="CHEBI:149701"/>
    </reaction>
    <physiologicalReaction direction="left-to-right" evidence="10">
        <dbReference type="Rhea" id="RHEA:64133"/>
    </physiologicalReaction>
</comment>
<dbReference type="OrthoDB" id="3064516at2759"/>
<name>R7U0L0_CAPTE</name>
<accession>R7U0L0</accession>
<dbReference type="Pfam" id="PF01546">
    <property type="entry name" value="Peptidase_M20"/>
    <property type="match status" value="1"/>
</dbReference>
<evidence type="ECO:0000256" key="25">
    <source>
        <dbReference type="ARBA" id="ARBA00049100"/>
    </source>
</evidence>
<protein>
    <recommendedName>
        <fullName evidence="28">Peptidase M20 dimerisation domain-containing protein</fullName>
    </recommendedName>
</protein>
<dbReference type="PANTHER" id="PTHR45962">
    <property type="entry name" value="N-FATTY-ACYL-AMINO ACID SYNTHASE/HYDROLASE PM20D1"/>
    <property type="match status" value="1"/>
</dbReference>
<keyword evidence="5" id="KW-0378">Hydrolase</keyword>
<feature type="transmembrane region" description="Helical" evidence="27">
    <location>
        <begin position="6"/>
        <end position="26"/>
    </location>
</feature>
<comment type="catalytic activity">
    <reaction evidence="15">
        <text>N-(9Z-octadecenoyl)-L-methionine + H2O = (9Z)-octadecenoate + L-methionine</text>
        <dbReference type="Rhea" id="RHEA:64144"/>
        <dbReference type="ChEBI" id="CHEBI:15377"/>
        <dbReference type="ChEBI" id="CHEBI:30823"/>
        <dbReference type="ChEBI" id="CHEBI:57844"/>
        <dbReference type="ChEBI" id="CHEBI:149732"/>
    </reaction>
    <physiologicalReaction direction="left-to-right" evidence="15">
        <dbReference type="Rhea" id="RHEA:64145"/>
    </physiologicalReaction>
</comment>
<keyword evidence="27" id="KW-0472">Membrane</keyword>
<evidence type="ECO:0000256" key="12">
    <source>
        <dbReference type="ARBA" id="ARBA00047866"/>
    </source>
</evidence>
<comment type="catalytic activity">
    <reaction evidence="25">
        <text>N-(5Z,8Z,11Z,14Z-eicosatetraenoyl)-L-serine + H2O = (5Z,8Z,11Z,14Z)-eicosatetraenoate + L-serine</text>
        <dbReference type="Rhea" id="RHEA:64116"/>
        <dbReference type="ChEBI" id="CHEBI:15377"/>
        <dbReference type="ChEBI" id="CHEBI:32395"/>
        <dbReference type="ChEBI" id="CHEBI:33384"/>
        <dbReference type="ChEBI" id="CHEBI:149697"/>
    </reaction>
    <physiologicalReaction direction="left-to-right" evidence="25">
        <dbReference type="Rhea" id="RHEA:64117"/>
    </physiologicalReaction>
    <physiologicalReaction direction="right-to-left" evidence="25">
        <dbReference type="Rhea" id="RHEA:64118"/>
    </physiologicalReaction>
</comment>
<keyword evidence="4" id="KW-0479">Metal-binding</keyword>
<dbReference type="GO" id="GO:0004046">
    <property type="term" value="F:aminoacylase activity"/>
    <property type="evidence" value="ECO:0007669"/>
    <property type="project" value="UniProtKB-EC"/>
</dbReference>
<dbReference type="PANTHER" id="PTHR45962:SF1">
    <property type="entry name" value="N-FATTY-ACYL-AMINO ACID SYNTHASE_HYDROLASE PM20D1"/>
    <property type="match status" value="1"/>
</dbReference>
<dbReference type="EMBL" id="AMQN01009999">
    <property type="status" value="NOT_ANNOTATED_CDS"/>
    <property type="molecule type" value="Genomic_DNA"/>
</dbReference>
<dbReference type="InterPro" id="IPR036264">
    <property type="entry name" value="Bact_exopeptidase_dim_dom"/>
</dbReference>
<evidence type="ECO:0000256" key="26">
    <source>
        <dbReference type="ARBA" id="ARBA00049457"/>
    </source>
</evidence>
<evidence type="ECO:0000256" key="15">
    <source>
        <dbReference type="ARBA" id="ARBA00048145"/>
    </source>
</evidence>
<dbReference type="Gene3D" id="1.10.150.900">
    <property type="match status" value="1"/>
</dbReference>
<dbReference type="AlphaFoldDB" id="R7U0L0"/>
<comment type="pathway">
    <text evidence="7">Amino-acid metabolism.</text>
</comment>
<evidence type="ECO:0000256" key="14">
    <source>
        <dbReference type="ARBA" id="ARBA00047879"/>
    </source>
</evidence>
<evidence type="ECO:0000256" key="20">
    <source>
        <dbReference type="ARBA" id="ARBA00048729"/>
    </source>
</evidence>
<organism evidence="29">
    <name type="scientific">Capitella teleta</name>
    <name type="common">Polychaete worm</name>
    <dbReference type="NCBI Taxonomy" id="283909"/>
    <lineage>
        <taxon>Eukaryota</taxon>
        <taxon>Metazoa</taxon>
        <taxon>Spiralia</taxon>
        <taxon>Lophotrochozoa</taxon>
        <taxon>Annelida</taxon>
        <taxon>Polychaeta</taxon>
        <taxon>Sedentaria</taxon>
        <taxon>Scolecida</taxon>
        <taxon>Capitellidae</taxon>
        <taxon>Capitella</taxon>
    </lineage>
</organism>
<evidence type="ECO:0000256" key="3">
    <source>
        <dbReference type="ARBA" id="ARBA00022670"/>
    </source>
</evidence>
<comment type="catalytic activity">
    <reaction evidence="21">
        <text>N-(9Z-octadecenoyl)-L-tryptophan + H2O = L-tryptophan + (9Z)-octadecenoate</text>
        <dbReference type="Rhea" id="RHEA:64176"/>
        <dbReference type="ChEBI" id="CHEBI:15377"/>
        <dbReference type="ChEBI" id="CHEBI:30823"/>
        <dbReference type="ChEBI" id="CHEBI:57912"/>
        <dbReference type="ChEBI" id="CHEBI:149733"/>
    </reaction>
    <physiologicalReaction direction="left-to-right" evidence="21">
        <dbReference type="Rhea" id="RHEA:64177"/>
    </physiologicalReaction>
</comment>
<evidence type="ECO:0000256" key="21">
    <source>
        <dbReference type="ARBA" id="ARBA00048822"/>
    </source>
</evidence>
<evidence type="ECO:0000256" key="16">
    <source>
        <dbReference type="ARBA" id="ARBA00048380"/>
    </source>
</evidence>
<evidence type="ECO:0000256" key="23">
    <source>
        <dbReference type="ARBA" id="ARBA00048840"/>
    </source>
</evidence>
<proteinExistence type="inferred from homology"/>
<evidence type="ECO:0000256" key="4">
    <source>
        <dbReference type="ARBA" id="ARBA00022723"/>
    </source>
</evidence>
<evidence type="ECO:0000256" key="1">
    <source>
        <dbReference type="ARBA" id="ARBA00004872"/>
    </source>
</evidence>
<comment type="catalytic activity">
    <reaction evidence="19">
        <text>N-(9Z-octadecenoyl)-L-serine + H2O = L-serine + (9Z)-octadecenoate</text>
        <dbReference type="Rhea" id="RHEA:51352"/>
        <dbReference type="ChEBI" id="CHEBI:15377"/>
        <dbReference type="ChEBI" id="CHEBI:30823"/>
        <dbReference type="ChEBI" id="CHEBI:33384"/>
        <dbReference type="ChEBI" id="CHEBI:134031"/>
    </reaction>
    <physiologicalReaction direction="left-to-right" evidence="19">
        <dbReference type="Rhea" id="RHEA:51353"/>
    </physiologicalReaction>
</comment>
<evidence type="ECO:0000256" key="8">
    <source>
        <dbReference type="ARBA" id="ARBA00046147"/>
    </source>
</evidence>
<dbReference type="Pfam" id="PF07687">
    <property type="entry name" value="M20_dimer"/>
    <property type="match status" value="1"/>
</dbReference>
<evidence type="ECO:0000313" key="31">
    <source>
        <dbReference type="Proteomes" id="UP000014760"/>
    </source>
</evidence>
<comment type="catalytic activity">
    <reaction evidence="16">
        <text>N-(9Z-octadecenoyl)-L-asparagine + H2O = L-asparagine + (9Z)-octadecenoate</text>
        <dbReference type="Rhea" id="RHEA:64136"/>
        <dbReference type="ChEBI" id="CHEBI:15377"/>
        <dbReference type="ChEBI" id="CHEBI:30823"/>
        <dbReference type="ChEBI" id="CHEBI:58048"/>
        <dbReference type="ChEBI" id="CHEBI:149730"/>
    </reaction>
    <physiologicalReaction direction="left-to-right" evidence="16">
        <dbReference type="Rhea" id="RHEA:64137"/>
    </physiologicalReaction>
</comment>
<keyword evidence="6" id="KW-0862">Zinc</keyword>
<evidence type="ECO:0000256" key="13">
    <source>
        <dbReference type="ARBA" id="ARBA00047874"/>
    </source>
</evidence>
<evidence type="ECO:0000259" key="28">
    <source>
        <dbReference type="Pfam" id="PF07687"/>
    </source>
</evidence>
<keyword evidence="27" id="KW-0812">Transmembrane</keyword>
<dbReference type="CDD" id="cd05674">
    <property type="entry name" value="M20_yscS"/>
    <property type="match status" value="1"/>
</dbReference>
<sequence length="513" mass="57388">MAARRFVSSVCGFLSSIFALLLIIVITRTFVLAPRKHSAEPCQPQDTDFIKVEGELLERFQAAIRFQGVSYTPHVYNGEELAKTRDFIIKSYPKVHSSPLVEYEVVANYSLLYTVRGSDALLTPFLLMGHFDVVPVENREKWEEDPFGGNVKNGFIYGRGTIDNKQTVFGILESVEYLLKNGFQPKRSFYLAFGHDEETGGLEGAAGLAERLREKGVEKLEFVLDEGMTVLDGIVPGLDKPVALIGSSEKGSLTLKMSINCTGGHSSMPEKESCIGAMARAVSLLENNPQPSMFGTGPEKATFEHIAHKMALPFRVVMSNLWLFTPAVSWMLSRKPTTNAIIRTTTAVTMFNAGVKVNVIAPYAEVVVNHRIHPSSTVQETLNYDKQLVNDPRIQWDIIAAYEPLPKSPYGDTDFGYQTIRMSAEQVWAYAGVVVAPATLIANTDTRHYLNFSENIYRFSPTYMYPDDPPRFHGVNERISVKNWEQAVNFYLHLIKNADEAKLQPLHSHGHEL</sequence>
<dbReference type="InterPro" id="IPR002933">
    <property type="entry name" value="Peptidase_M20"/>
</dbReference>
<comment type="catalytic activity">
    <reaction evidence="13">
        <text>(5Z,8Z,11Z,14Z)-eicosatetraenoate + L-phenylalanine = N-(5Z,8Z,11Z,14Z-eicosatetraenoyl)-L-phenylalanine + H2O</text>
        <dbReference type="Rhea" id="RHEA:51312"/>
        <dbReference type="ChEBI" id="CHEBI:15377"/>
        <dbReference type="ChEBI" id="CHEBI:32395"/>
        <dbReference type="ChEBI" id="CHEBI:58095"/>
        <dbReference type="ChEBI" id="CHEBI:134022"/>
    </reaction>
    <physiologicalReaction direction="left-to-right" evidence="13">
        <dbReference type="Rhea" id="RHEA:51313"/>
    </physiologicalReaction>
    <physiologicalReaction direction="right-to-left" evidence="13">
        <dbReference type="Rhea" id="RHEA:51314"/>
    </physiologicalReaction>
</comment>
<gene>
    <name evidence="29" type="ORF">CAPTEDRAFT_222768</name>
</gene>
<dbReference type="STRING" id="283909.R7U0L0"/>
<evidence type="ECO:0000256" key="7">
    <source>
        <dbReference type="ARBA" id="ARBA00034698"/>
    </source>
</evidence>
<comment type="catalytic activity">
    <reaction evidence="26">
        <text>N-(9Z-octadecenoyl)-L-lysine + H2O = L-lysine + (9Z)-octadecenoate</text>
        <dbReference type="Rhea" id="RHEA:64192"/>
        <dbReference type="ChEBI" id="CHEBI:15377"/>
        <dbReference type="ChEBI" id="CHEBI:30823"/>
        <dbReference type="ChEBI" id="CHEBI:32551"/>
        <dbReference type="ChEBI" id="CHEBI:149731"/>
    </reaction>
    <physiologicalReaction direction="left-to-right" evidence="26">
        <dbReference type="Rhea" id="RHEA:64193"/>
    </physiologicalReaction>
</comment>
<comment type="catalytic activity">
    <reaction evidence="17">
        <text>N-(5Z,8Z,11Z,14Z)-eicosatetraenoyl-glycine + H2O = (5Z,8Z,11Z,14Z)-eicosatetraenoate + glycine</text>
        <dbReference type="Rhea" id="RHEA:64108"/>
        <dbReference type="ChEBI" id="CHEBI:15377"/>
        <dbReference type="ChEBI" id="CHEBI:32395"/>
        <dbReference type="ChEBI" id="CHEBI:57305"/>
        <dbReference type="ChEBI" id="CHEBI:59002"/>
    </reaction>
    <physiologicalReaction direction="left-to-right" evidence="17">
        <dbReference type="Rhea" id="RHEA:64109"/>
    </physiologicalReaction>
    <physiologicalReaction direction="right-to-left" evidence="17">
        <dbReference type="Rhea" id="RHEA:64110"/>
    </physiologicalReaction>
</comment>
<dbReference type="EMBL" id="AMQN01010000">
    <property type="status" value="NOT_ANNOTATED_CDS"/>
    <property type="molecule type" value="Genomic_DNA"/>
</dbReference>
<dbReference type="Gene3D" id="3.40.630.10">
    <property type="entry name" value="Zn peptidases"/>
    <property type="match status" value="1"/>
</dbReference>
<dbReference type="GO" id="GO:0043604">
    <property type="term" value="P:amide biosynthetic process"/>
    <property type="evidence" value="ECO:0007669"/>
    <property type="project" value="TreeGrafter"/>
</dbReference>
<evidence type="ECO:0000256" key="11">
    <source>
        <dbReference type="ARBA" id="ARBA00047723"/>
    </source>
</evidence>
<evidence type="ECO:0000256" key="2">
    <source>
        <dbReference type="ARBA" id="ARBA00006247"/>
    </source>
</evidence>
<dbReference type="EMBL" id="KB306788">
    <property type="protein sequence ID" value="ELT99544.1"/>
    <property type="molecule type" value="Genomic_DNA"/>
</dbReference>
<dbReference type="HOGENOM" id="CLU_021802_11_1_1"/>
<evidence type="ECO:0000256" key="6">
    <source>
        <dbReference type="ARBA" id="ARBA00022833"/>
    </source>
</evidence>
<keyword evidence="27" id="KW-1133">Transmembrane helix</keyword>
<dbReference type="GO" id="GO:0006520">
    <property type="term" value="P:amino acid metabolic process"/>
    <property type="evidence" value="ECO:0007669"/>
    <property type="project" value="UniProtKB-ARBA"/>
</dbReference>
<dbReference type="Gene3D" id="3.30.70.360">
    <property type="match status" value="1"/>
</dbReference>
<dbReference type="GO" id="GO:0005576">
    <property type="term" value="C:extracellular region"/>
    <property type="evidence" value="ECO:0007669"/>
    <property type="project" value="UniProtKB-ARBA"/>
</dbReference>
<comment type="catalytic activity">
    <reaction evidence="20">
        <text>N-(9Z-octadecenoyl)-L-glutamine + H2O = L-glutamine + (9Z)-octadecenoate</text>
        <dbReference type="Rhea" id="RHEA:51356"/>
        <dbReference type="ChEBI" id="CHEBI:15377"/>
        <dbReference type="ChEBI" id="CHEBI:30823"/>
        <dbReference type="ChEBI" id="CHEBI:58359"/>
        <dbReference type="ChEBI" id="CHEBI:134033"/>
    </reaction>
    <physiologicalReaction direction="left-to-right" evidence="20">
        <dbReference type="Rhea" id="RHEA:51357"/>
    </physiologicalReaction>
</comment>
<comment type="similarity">
    <text evidence="2">Belongs to the peptidase M20A family.</text>
</comment>
<comment type="pathway">
    <text evidence="1">Lipid metabolism; fatty acid metabolism.</text>
</comment>
<keyword evidence="31" id="KW-1185">Reference proteome</keyword>
<reference evidence="29 31" key="2">
    <citation type="journal article" date="2013" name="Nature">
        <title>Insights into bilaterian evolution from three spiralian genomes.</title>
        <authorList>
            <person name="Simakov O."/>
            <person name="Marletaz F."/>
            <person name="Cho S.J."/>
            <person name="Edsinger-Gonzales E."/>
            <person name="Havlak P."/>
            <person name="Hellsten U."/>
            <person name="Kuo D.H."/>
            <person name="Larsson T."/>
            <person name="Lv J."/>
            <person name="Arendt D."/>
            <person name="Savage R."/>
            <person name="Osoegawa K."/>
            <person name="de Jong P."/>
            <person name="Grimwood J."/>
            <person name="Chapman J.A."/>
            <person name="Shapiro H."/>
            <person name="Aerts A."/>
            <person name="Otillar R.P."/>
            <person name="Terry A.Y."/>
            <person name="Boore J.L."/>
            <person name="Grigoriev I.V."/>
            <person name="Lindberg D.R."/>
            <person name="Seaver E.C."/>
            <person name="Weisblat D.A."/>
            <person name="Putnam N.H."/>
            <person name="Rokhsar D.S."/>
        </authorList>
    </citation>
    <scope>NUCLEOTIDE SEQUENCE</scope>
    <source>
        <strain evidence="29 31">I ESC-2004</strain>
    </source>
</reference>
<evidence type="ECO:0000313" key="30">
    <source>
        <dbReference type="EnsemblMetazoa" id="CapteP222768"/>
    </source>
</evidence>
<evidence type="ECO:0000256" key="27">
    <source>
        <dbReference type="SAM" id="Phobius"/>
    </source>
</evidence>
<dbReference type="SUPFAM" id="SSF53187">
    <property type="entry name" value="Zn-dependent exopeptidases"/>
    <property type="match status" value="1"/>
</dbReference>
<comment type="catalytic activity">
    <reaction evidence="12">
        <text>N-(9Z-octadecenoyl)-L-tyrosine + H2O = L-tyrosine + (9Z)-octadecenoate</text>
        <dbReference type="Rhea" id="RHEA:64184"/>
        <dbReference type="ChEBI" id="CHEBI:15377"/>
        <dbReference type="ChEBI" id="CHEBI:30823"/>
        <dbReference type="ChEBI" id="CHEBI:58315"/>
        <dbReference type="ChEBI" id="CHEBI:149734"/>
    </reaction>
    <physiologicalReaction direction="left-to-right" evidence="12">
        <dbReference type="Rhea" id="RHEA:64185"/>
    </physiologicalReaction>
</comment>